<accession>L8WXV2</accession>
<evidence type="ECO:0000313" key="1">
    <source>
        <dbReference type="EMBL" id="ELU42906.1"/>
    </source>
</evidence>
<protein>
    <submittedName>
        <fullName evidence="1">Uncharacterized protein</fullName>
    </submittedName>
</protein>
<comment type="caution">
    <text evidence="1">The sequence shown here is derived from an EMBL/GenBank/DDBJ whole genome shotgun (WGS) entry which is preliminary data.</text>
</comment>
<keyword evidence="2" id="KW-1185">Reference proteome</keyword>
<name>L8WXV2_THACA</name>
<dbReference type="AlphaFoldDB" id="L8WXV2"/>
<proteinExistence type="predicted"/>
<gene>
    <name evidence="1" type="ORF">AG1IA_03070</name>
</gene>
<organism evidence="1 2">
    <name type="scientific">Thanatephorus cucumeris (strain AG1-IA)</name>
    <name type="common">Rice sheath blight fungus</name>
    <name type="synonym">Rhizoctonia solani</name>
    <dbReference type="NCBI Taxonomy" id="983506"/>
    <lineage>
        <taxon>Eukaryota</taxon>
        <taxon>Fungi</taxon>
        <taxon>Dikarya</taxon>
        <taxon>Basidiomycota</taxon>
        <taxon>Agaricomycotina</taxon>
        <taxon>Agaricomycetes</taxon>
        <taxon>Cantharellales</taxon>
        <taxon>Ceratobasidiaceae</taxon>
        <taxon>Rhizoctonia</taxon>
        <taxon>Rhizoctonia solani AG-1</taxon>
    </lineage>
</organism>
<dbReference type="EMBL" id="AFRT01000689">
    <property type="protein sequence ID" value="ELU42906.1"/>
    <property type="molecule type" value="Genomic_DNA"/>
</dbReference>
<reference evidence="1 2" key="1">
    <citation type="journal article" date="2013" name="Nat. Commun.">
        <title>The evolution and pathogenic mechanisms of the rice sheath blight pathogen.</title>
        <authorList>
            <person name="Zheng A."/>
            <person name="Lin R."/>
            <person name="Xu L."/>
            <person name="Qin P."/>
            <person name="Tang C."/>
            <person name="Ai P."/>
            <person name="Zhang D."/>
            <person name="Liu Y."/>
            <person name="Sun Z."/>
            <person name="Feng H."/>
            <person name="Wang Y."/>
            <person name="Chen Y."/>
            <person name="Liang X."/>
            <person name="Fu R."/>
            <person name="Li Q."/>
            <person name="Zhang J."/>
            <person name="Yu X."/>
            <person name="Xie Z."/>
            <person name="Ding L."/>
            <person name="Guan P."/>
            <person name="Tang J."/>
            <person name="Liang Y."/>
            <person name="Wang S."/>
            <person name="Deng Q."/>
            <person name="Li S."/>
            <person name="Zhu J."/>
            <person name="Wang L."/>
            <person name="Liu H."/>
            <person name="Li P."/>
        </authorList>
    </citation>
    <scope>NUCLEOTIDE SEQUENCE [LARGE SCALE GENOMIC DNA]</scope>
    <source>
        <strain evidence="2">AG-1 IA</strain>
    </source>
</reference>
<evidence type="ECO:0000313" key="2">
    <source>
        <dbReference type="Proteomes" id="UP000011668"/>
    </source>
</evidence>
<sequence>MNIVILKSHSLPSSNLTQCTPALKLPSMIMRHEKLGVLAWHDCSRIAGANMKFANIWPFVRALGFFTTEPVEAAKLMLGRSDRCEPTVARSITRPFSPFFL</sequence>
<dbReference type="Proteomes" id="UP000011668">
    <property type="component" value="Unassembled WGS sequence"/>
</dbReference>
<dbReference type="HOGENOM" id="CLU_2293596_0_0_1"/>